<gene>
    <name evidence="2" type="ORF">CPB84DRAFT_1850140</name>
</gene>
<evidence type="ECO:0000313" key="3">
    <source>
        <dbReference type="Proteomes" id="UP000724874"/>
    </source>
</evidence>
<keyword evidence="3" id="KW-1185">Reference proteome</keyword>
<dbReference type="AlphaFoldDB" id="A0A9P5TK73"/>
<feature type="compositionally biased region" description="Basic and acidic residues" evidence="1">
    <location>
        <begin position="50"/>
        <end position="63"/>
    </location>
</feature>
<sequence length="108" mass="12067">MPVKFEPSPPLTSHPSTSGSRTPRRQSPTPPRGRLFHRREISKSHPHSRSATDVDINGHHSQDIEGSPQSPNKVWKSKRRYSLVSSTMNLHFTTSFIADAIDPLTSLS</sequence>
<comment type="caution">
    <text evidence="2">The sequence shown here is derived from an EMBL/GenBank/DDBJ whole genome shotgun (WGS) entry which is preliminary data.</text>
</comment>
<proteinExistence type="predicted"/>
<dbReference type="Proteomes" id="UP000724874">
    <property type="component" value="Unassembled WGS sequence"/>
</dbReference>
<accession>A0A9P5TK73</accession>
<feature type="compositionally biased region" description="Low complexity" evidence="1">
    <location>
        <begin position="13"/>
        <end position="27"/>
    </location>
</feature>
<dbReference type="EMBL" id="JADNYJ010000097">
    <property type="protein sequence ID" value="KAF8886217.1"/>
    <property type="molecule type" value="Genomic_DNA"/>
</dbReference>
<feature type="region of interest" description="Disordered" evidence="1">
    <location>
        <begin position="1"/>
        <end position="75"/>
    </location>
</feature>
<protein>
    <submittedName>
        <fullName evidence="2">Uncharacterized protein</fullName>
    </submittedName>
</protein>
<evidence type="ECO:0000256" key="1">
    <source>
        <dbReference type="SAM" id="MobiDB-lite"/>
    </source>
</evidence>
<evidence type="ECO:0000313" key="2">
    <source>
        <dbReference type="EMBL" id="KAF8886217.1"/>
    </source>
</evidence>
<organism evidence="2 3">
    <name type="scientific">Gymnopilus junonius</name>
    <name type="common">Spectacular rustgill mushroom</name>
    <name type="synonym">Gymnopilus spectabilis subsp. junonius</name>
    <dbReference type="NCBI Taxonomy" id="109634"/>
    <lineage>
        <taxon>Eukaryota</taxon>
        <taxon>Fungi</taxon>
        <taxon>Dikarya</taxon>
        <taxon>Basidiomycota</taxon>
        <taxon>Agaricomycotina</taxon>
        <taxon>Agaricomycetes</taxon>
        <taxon>Agaricomycetidae</taxon>
        <taxon>Agaricales</taxon>
        <taxon>Agaricineae</taxon>
        <taxon>Hymenogastraceae</taxon>
        <taxon>Gymnopilus</taxon>
    </lineage>
</organism>
<name>A0A9P5TK73_GYMJU</name>
<reference evidence="2" key="1">
    <citation type="submission" date="2020-11" db="EMBL/GenBank/DDBJ databases">
        <authorList>
            <consortium name="DOE Joint Genome Institute"/>
            <person name="Ahrendt S."/>
            <person name="Riley R."/>
            <person name="Andreopoulos W."/>
            <person name="LaButti K."/>
            <person name="Pangilinan J."/>
            <person name="Ruiz-duenas F.J."/>
            <person name="Barrasa J.M."/>
            <person name="Sanchez-Garcia M."/>
            <person name="Camarero S."/>
            <person name="Miyauchi S."/>
            <person name="Serrano A."/>
            <person name="Linde D."/>
            <person name="Babiker R."/>
            <person name="Drula E."/>
            <person name="Ayuso-Fernandez I."/>
            <person name="Pacheco R."/>
            <person name="Padilla G."/>
            <person name="Ferreira P."/>
            <person name="Barriuso J."/>
            <person name="Kellner H."/>
            <person name="Castanera R."/>
            <person name="Alfaro M."/>
            <person name="Ramirez L."/>
            <person name="Pisabarro A.G."/>
            <person name="Kuo A."/>
            <person name="Tritt A."/>
            <person name="Lipzen A."/>
            <person name="He G."/>
            <person name="Yan M."/>
            <person name="Ng V."/>
            <person name="Cullen D."/>
            <person name="Martin F."/>
            <person name="Rosso M.-N."/>
            <person name="Henrissat B."/>
            <person name="Hibbett D."/>
            <person name="Martinez A.T."/>
            <person name="Grigoriev I.V."/>
        </authorList>
    </citation>
    <scope>NUCLEOTIDE SEQUENCE</scope>
    <source>
        <strain evidence="2">AH 44721</strain>
    </source>
</reference>